<evidence type="ECO:0000313" key="2">
    <source>
        <dbReference type="EMBL" id="ARJ71009.1"/>
    </source>
</evidence>
<organism evidence="2 3">
    <name type="scientific">Paracoccus contaminans</name>
    <dbReference type="NCBI Taxonomy" id="1945662"/>
    <lineage>
        <taxon>Bacteria</taxon>
        <taxon>Pseudomonadati</taxon>
        <taxon>Pseudomonadota</taxon>
        <taxon>Alphaproteobacteria</taxon>
        <taxon>Rhodobacterales</taxon>
        <taxon>Paracoccaceae</taxon>
        <taxon>Paracoccus</taxon>
    </lineage>
</organism>
<proteinExistence type="predicted"/>
<dbReference type="KEGG" id="pcon:B0A89_14375"/>
<feature type="compositionally biased region" description="Low complexity" evidence="1">
    <location>
        <begin position="1"/>
        <end position="16"/>
    </location>
</feature>
<accession>A0A1W6D1U4</accession>
<feature type="compositionally biased region" description="Basic and acidic residues" evidence="1">
    <location>
        <begin position="79"/>
        <end position="89"/>
    </location>
</feature>
<gene>
    <name evidence="2" type="ORF">B0A89_14375</name>
</gene>
<keyword evidence="3" id="KW-1185">Reference proteome</keyword>
<reference evidence="2 3" key="1">
    <citation type="submission" date="2017-03" db="EMBL/GenBank/DDBJ databases">
        <title>Genome sequence of Paracoccus contaminans isolated from a water microcosm.</title>
        <authorList>
            <person name="Aurass P."/>
            <person name="Karste S."/>
            <person name="Trost E."/>
            <person name="Glaeser S.P."/>
            <person name="Kaempfer P."/>
            <person name="Flieger A."/>
        </authorList>
    </citation>
    <scope>NUCLEOTIDE SEQUENCE [LARGE SCALE GENOMIC DNA]</scope>
    <source>
        <strain evidence="3">RKI 16-01929T\LMG 29738T\CCM 8701T\CIP 111112T</strain>
        <plasmid evidence="3">Plasmid unnamed</plasmid>
    </source>
</reference>
<protein>
    <submittedName>
        <fullName evidence="2">Uncharacterized protein</fullName>
    </submittedName>
</protein>
<dbReference type="Proteomes" id="UP000193017">
    <property type="component" value="Plasmid unnamed"/>
</dbReference>
<dbReference type="AlphaFoldDB" id="A0A1W6D1U4"/>
<evidence type="ECO:0000313" key="3">
    <source>
        <dbReference type="Proteomes" id="UP000193017"/>
    </source>
</evidence>
<sequence length="89" mass="9304">MRQGARAEGAGRLGLAPGWGRPRDGRAAAAAAARISNTVIASTRAGAGAIVLTALALPAPRACLRPPRPLGDRARRRRDSAGKSRRDRR</sequence>
<evidence type="ECO:0000256" key="1">
    <source>
        <dbReference type="SAM" id="MobiDB-lite"/>
    </source>
</evidence>
<dbReference type="EMBL" id="CP020613">
    <property type="protein sequence ID" value="ARJ71009.1"/>
    <property type="molecule type" value="Genomic_DNA"/>
</dbReference>
<feature type="region of interest" description="Disordered" evidence="1">
    <location>
        <begin position="62"/>
        <end position="89"/>
    </location>
</feature>
<keyword evidence="2" id="KW-0614">Plasmid</keyword>
<name>A0A1W6D1U4_9RHOB</name>
<feature type="region of interest" description="Disordered" evidence="1">
    <location>
        <begin position="1"/>
        <end position="23"/>
    </location>
</feature>
<geneLocation type="plasmid" evidence="2 3">
    <name>unnamed</name>
</geneLocation>